<dbReference type="PIRSF" id="PIRSF018266">
    <property type="entry name" value="FecR"/>
    <property type="match status" value="1"/>
</dbReference>
<sequence length="354" mass="40242">MNDINELIDKFWTKEINPAEQRKLFELISKAPAELKMALQKDFEKDLSAQKEECTEKRFQDLLEKLHARIEEKELKPVVKTFPLYNWLKLVAALLVVTIGLVFYSNWQQTSPKQSVTVKSAKTEILRQPYNSGKTAMKINLTDGSVVTLQPGSSLSYYEPFNSQTRSISMIGEATFKVAKDKHHPFIVTAKGFTTTALGTAFTINTTKNNQITVNLREGKVVVKSTAKSGLNLKDVYLIPGQQLAIDIRRKAQVVTNFNQEKKPVELKPITKMPLPEPLIFEEAPLDHVFDRLSKRYKVRISYEGMESSELQKRYFTGTFGGSEKLEVLLPSICNMNELTYKRTANSIVISKQK</sequence>
<dbReference type="Gene3D" id="2.60.120.1440">
    <property type="match status" value="1"/>
</dbReference>
<dbReference type="RefSeq" id="WP_154280699.1">
    <property type="nucleotide sequence ID" value="NZ_JBHUJQ010000001.1"/>
</dbReference>
<accession>A0A7K0FXZ8</accession>
<dbReference type="OrthoDB" id="934696at2"/>
<keyword evidence="1" id="KW-0472">Membrane</keyword>
<dbReference type="Gene3D" id="3.55.50.30">
    <property type="match status" value="1"/>
</dbReference>
<dbReference type="EMBL" id="WKKH01000013">
    <property type="protein sequence ID" value="MRX76468.1"/>
    <property type="molecule type" value="Genomic_DNA"/>
</dbReference>
<keyword evidence="1" id="KW-1133">Transmembrane helix</keyword>
<feature type="transmembrane region" description="Helical" evidence="1">
    <location>
        <begin position="84"/>
        <end position="104"/>
    </location>
</feature>
<dbReference type="GO" id="GO:0016989">
    <property type="term" value="F:sigma factor antagonist activity"/>
    <property type="evidence" value="ECO:0007669"/>
    <property type="project" value="TreeGrafter"/>
</dbReference>
<protein>
    <submittedName>
        <fullName evidence="4">DUF4974 domain-containing protein</fullName>
    </submittedName>
</protein>
<dbReference type="InterPro" id="IPR012373">
    <property type="entry name" value="Ferrdict_sens_TM"/>
</dbReference>
<evidence type="ECO:0000313" key="4">
    <source>
        <dbReference type="EMBL" id="MRX76468.1"/>
    </source>
</evidence>
<reference evidence="4 5" key="1">
    <citation type="submission" date="2019-11" db="EMBL/GenBank/DDBJ databases">
        <title>Pedobacter petrophilus genome.</title>
        <authorList>
            <person name="Feldbauer M.J."/>
            <person name="Newman J.D."/>
        </authorList>
    </citation>
    <scope>NUCLEOTIDE SEQUENCE [LARGE SCALE GENOMIC DNA]</scope>
    <source>
        <strain evidence="4 5">LMG 29686</strain>
    </source>
</reference>
<dbReference type="Pfam" id="PF04773">
    <property type="entry name" value="FecR"/>
    <property type="match status" value="1"/>
</dbReference>
<keyword evidence="1" id="KW-0812">Transmembrane</keyword>
<dbReference type="PANTHER" id="PTHR30273:SF2">
    <property type="entry name" value="PROTEIN FECR"/>
    <property type="match status" value="1"/>
</dbReference>
<evidence type="ECO:0000313" key="5">
    <source>
        <dbReference type="Proteomes" id="UP000487757"/>
    </source>
</evidence>
<evidence type="ECO:0000259" key="2">
    <source>
        <dbReference type="Pfam" id="PF04773"/>
    </source>
</evidence>
<evidence type="ECO:0000259" key="3">
    <source>
        <dbReference type="Pfam" id="PF16344"/>
    </source>
</evidence>
<dbReference type="AlphaFoldDB" id="A0A7K0FXZ8"/>
<dbReference type="InterPro" id="IPR006860">
    <property type="entry name" value="FecR"/>
</dbReference>
<feature type="domain" description="Protein FecR C-terminal" evidence="3">
    <location>
        <begin position="279"/>
        <end position="350"/>
    </location>
</feature>
<dbReference type="Pfam" id="PF16344">
    <property type="entry name" value="FecR_C"/>
    <property type="match status" value="1"/>
</dbReference>
<gene>
    <name evidence="4" type="ORF">GJU39_10235</name>
</gene>
<feature type="domain" description="FecR protein" evidence="2">
    <location>
        <begin position="135"/>
        <end position="221"/>
    </location>
</feature>
<dbReference type="PANTHER" id="PTHR30273">
    <property type="entry name" value="PERIPLASMIC SIGNAL SENSOR AND SIGMA FACTOR ACTIVATOR FECR-RELATED"/>
    <property type="match status" value="1"/>
</dbReference>
<comment type="caution">
    <text evidence="4">The sequence shown here is derived from an EMBL/GenBank/DDBJ whole genome shotgun (WGS) entry which is preliminary data.</text>
</comment>
<name>A0A7K0FXZ8_9SPHI</name>
<dbReference type="Proteomes" id="UP000487757">
    <property type="component" value="Unassembled WGS sequence"/>
</dbReference>
<proteinExistence type="predicted"/>
<organism evidence="4 5">
    <name type="scientific">Pedobacter petrophilus</name>
    <dbReference type="NCBI Taxonomy" id="1908241"/>
    <lineage>
        <taxon>Bacteria</taxon>
        <taxon>Pseudomonadati</taxon>
        <taxon>Bacteroidota</taxon>
        <taxon>Sphingobacteriia</taxon>
        <taxon>Sphingobacteriales</taxon>
        <taxon>Sphingobacteriaceae</taxon>
        <taxon>Pedobacter</taxon>
    </lineage>
</organism>
<dbReference type="InterPro" id="IPR032508">
    <property type="entry name" value="FecR_C"/>
</dbReference>
<keyword evidence="5" id="KW-1185">Reference proteome</keyword>
<evidence type="ECO:0000256" key="1">
    <source>
        <dbReference type="SAM" id="Phobius"/>
    </source>
</evidence>